<reference evidence="2" key="1">
    <citation type="submission" date="2023-06" db="EMBL/GenBank/DDBJ databases">
        <title>Genome-scale phylogeny and comparative genomics of the fungal order Sordariales.</title>
        <authorList>
            <consortium name="Lawrence Berkeley National Laboratory"/>
            <person name="Hensen N."/>
            <person name="Bonometti L."/>
            <person name="Westerberg I."/>
            <person name="Brannstrom I.O."/>
            <person name="Guillou S."/>
            <person name="Cros-Aarteil S."/>
            <person name="Calhoun S."/>
            <person name="Haridas S."/>
            <person name="Kuo A."/>
            <person name="Mondo S."/>
            <person name="Pangilinan J."/>
            <person name="Riley R."/>
            <person name="Labutti K."/>
            <person name="Andreopoulos B."/>
            <person name="Lipzen A."/>
            <person name="Chen C."/>
            <person name="Yanf M."/>
            <person name="Daum C."/>
            <person name="Ng V."/>
            <person name="Clum A."/>
            <person name="Steindorff A."/>
            <person name="Ohm R."/>
            <person name="Martin F."/>
            <person name="Silar P."/>
            <person name="Natvig D."/>
            <person name="Lalanne C."/>
            <person name="Gautier V."/>
            <person name="Ament-Velasquez S.L."/>
            <person name="Kruys A."/>
            <person name="Hutchinson M.I."/>
            <person name="Powell A.J."/>
            <person name="Barry K."/>
            <person name="Miller A.N."/>
            <person name="Grigoriev I.V."/>
            <person name="Debuchy R."/>
            <person name="Gladieux P."/>
            <person name="Thoren M.H."/>
            <person name="Johannesson H."/>
        </authorList>
    </citation>
    <scope>NUCLEOTIDE SEQUENCE</scope>
    <source>
        <strain evidence="2">CBS 606.72</strain>
    </source>
</reference>
<gene>
    <name evidence="2" type="ORF">B0T14DRAFT_564155</name>
</gene>
<dbReference type="AlphaFoldDB" id="A0AA40C2M1"/>
<organism evidence="2 3">
    <name type="scientific">Immersiella caudata</name>
    <dbReference type="NCBI Taxonomy" id="314043"/>
    <lineage>
        <taxon>Eukaryota</taxon>
        <taxon>Fungi</taxon>
        <taxon>Dikarya</taxon>
        <taxon>Ascomycota</taxon>
        <taxon>Pezizomycotina</taxon>
        <taxon>Sordariomycetes</taxon>
        <taxon>Sordariomycetidae</taxon>
        <taxon>Sordariales</taxon>
        <taxon>Lasiosphaeriaceae</taxon>
        <taxon>Immersiella</taxon>
    </lineage>
</organism>
<sequence length="466" mass="52424">MSRMPQMQTSPILIDHIDTFVSFHHIPLRAIGLQLQAINTQVNESISPMQRTQSTHVPNSSAPRQSPHGDRGCLVPNCRRKTCFAGFGNTRIYSKYCFKHTCPKVVPVEDGYHCPMARTKECQPYCDNHMACAAQSCNELGTYTDDETALWYCQRHRCSKDGCKDGAVDMLSKRCKNHQECAALHCEARPDSNSFSSFCVAHTCSYRTCSIQAVANRRCLEHSKCGIPSCEEPCKRLPDGRLETLCGSHMQLKCAKPGCGGRKFQSHHRYCLDHGCRLDKCANERDEGGGTLCTVHRCTANKCFEPIANPDNHRSLFCSAHACRETDCLYSMKRPSSFCDNHTCKRADCTKRAADGPDSFCDDHRNGPCKVDGCHYAAWGSDIYCKNKHGCVEAGCQKARLSMRLGDPEEGEEDLVRCLRHDRQWQAAQWKEKYEKLLADYESLKLGKRRGMQATVEDDTEEESGC</sequence>
<protein>
    <submittedName>
        <fullName evidence="2">Uncharacterized protein</fullName>
    </submittedName>
</protein>
<feature type="compositionally biased region" description="Polar residues" evidence="1">
    <location>
        <begin position="47"/>
        <end position="64"/>
    </location>
</feature>
<keyword evidence="3" id="KW-1185">Reference proteome</keyword>
<evidence type="ECO:0000256" key="1">
    <source>
        <dbReference type="SAM" id="MobiDB-lite"/>
    </source>
</evidence>
<comment type="caution">
    <text evidence="2">The sequence shown here is derived from an EMBL/GenBank/DDBJ whole genome shotgun (WGS) entry which is preliminary data.</text>
</comment>
<dbReference type="Proteomes" id="UP001175000">
    <property type="component" value="Unassembled WGS sequence"/>
</dbReference>
<proteinExistence type="predicted"/>
<name>A0AA40C2M1_9PEZI</name>
<accession>A0AA40C2M1</accession>
<dbReference type="EMBL" id="JAULSU010000003">
    <property type="protein sequence ID" value="KAK0622730.1"/>
    <property type="molecule type" value="Genomic_DNA"/>
</dbReference>
<evidence type="ECO:0000313" key="2">
    <source>
        <dbReference type="EMBL" id="KAK0622730.1"/>
    </source>
</evidence>
<feature type="region of interest" description="Disordered" evidence="1">
    <location>
        <begin position="47"/>
        <end position="69"/>
    </location>
</feature>
<evidence type="ECO:0000313" key="3">
    <source>
        <dbReference type="Proteomes" id="UP001175000"/>
    </source>
</evidence>